<sequence>MPLPPYSRRHFLQTATALGVATGLGGCWPGQGNGQEVQFLNRSLPPQLISQFQRQLSQGKDLNFKAIANLQSLFENLQTWHNPQGKNSFPGLWGNGPGTKQLQSPAQLVTGGDVWLEKAIQTGLIQPFASSQLSQWSTLPPRWQLLGQRNDQGVPDQAGKIWAIPYRWGPTMIIYRQQPFADLGWQPTDWSDLWRPELEQRIALVDDPREAIGLTLKKLGYSYNVTNPAAIPTLAPALQELAAQVKFYSNQCYLQALLNKDVWLAVGWSSQIIPLLRNQSELRAIIPTSGTSLWADLWTMPAGSEAADITYDWLNFSAQQSSLTQMATFSQGLAVPYQNLDIGSLTTNPLLAFSPELLERCEFLAPLDSASADQYKALWQTMRSAQTITG</sequence>
<evidence type="ECO:0000256" key="2">
    <source>
        <dbReference type="ARBA" id="ARBA00022448"/>
    </source>
</evidence>
<gene>
    <name evidence="6" type="ORF">IQ217_10200</name>
</gene>
<comment type="subcellular location">
    <subcellularLocation>
        <location evidence="1">Periplasm</location>
    </subcellularLocation>
</comment>
<dbReference type="Gene3D" id="3.40.190.10">
    <property type="entry name" value="Periplasmic binding protein-like II"/>
    <property type="match status" value="2"/>
</dbReference>
<dbReference type="InterPro" id="IPR019546">
    <property type="entry name" value="TAT_signal_bac_arc"/>
</dbReference>
<evidence type="ECO:0000313" key="6">
    <source>
        <dbReference type="EMBL" id="MBE9254205.1"/>
    </source>
</evidence>
<accession>A0ABR9VS94</accession>
<evidence type="ECO:0000256" key="4">
    <source>
        <dbReference type="ARBA" id="ARBA00022764"/>
    </source>
</evidence>
<dbReference type="Proteomes" id="UP000658720">
    <property type="component" value="Unassembled WGS sequence"/>
</dbReference>
<keyword evidence="2" id="KW-0813">Transport</keyword>
<dbReference type="PRINTS" id="PR00909">
    <property type="entry name" value="SPERMDNBNDNG"/>
</dbReference>
<dbReference type="RefSeq" id="WP_194019853.1">
    <property type="nucleotide sequence ID" value="NZ_JADEVV010000025.1"/>
</dbReference>
<dbReference type="InterPro" id="IPR006059">
    <property type="entry name" value="SBP"/>
</dbReference>
<dbReference type="NCBIfam" id="TIGR01409">
    <property type="entry name" value="TAT_signal_seq"/>
    <property type="match status" value="1"/>
</dbReference>
<dbReference type="SUPFAM" id="SSF53850">
    <property type="entry name" value="Periplasmic binding protein-like II"/>
    <property type="match status" value="1"/>
</dbReference>
<evidence type="ECO:0000256" key="3">
    <source>
        <dbReference type="ARBA" id="ARBA00022729"/>
    </source>
</evidence>
<proteinExistence type="predicted"/>
<comment type="caution">
    <text evidence="6">The sequence shown here is derived from an EMBL/GenBank/DDBJ whole genome shotgun (WGS) entry which is preliminary data.</text>
</comment>
<dbReference type="CDD" id="cd13661">
    <property type="entry name" value="PBP2_PotD_PotF_like_1"/>
    <property type="match status" value="1"/>
</dbReference>
<dbReference type="PANTHER" id="PTHR30222:SF17">
    <property type="entry name" value="SPERMIDINE_PUTRESCINE-BINDING PERIPLASMIC PROTEIN"/>
    <property type="match status" value="1"/>
</dbReference>
<dbReference type="PROSITE" id="PS51318">
    <property type="entry name" value="TAT"/>
    <property type="match status" value="1"/>
</dbReference>
<keyword evidence="7" id="KW-1185">Reference proteome</keyword>
<reference evidence="6 7" key="1">
    <citation type="submission" date="2020-10" db="EMBL/GenBank/DDBJ databases">
        <authorList>
            <person name="Castelo-Branco R."/>
            <person name="Eusebio N."/>
            <person name="Adriana R."/>
            <person name="Vieira A."/>
            <person name="Brugerolle De Fraissinette N."/>
            <person name="Rezende De Castro R."/>
            <person name="Schneider M.P."/>
            <person name="Vasconcelos V."/>
            <person name="Leao P.N."/>
        </authorList>
    </citation>
    <scope>NUCLEOTIDE SEQUENCE [LARGE SCALE GENOMIC DNA]</scope>
    <source>
        <strain evidence="6 7">LEGE 00031</strain>
    </source>
</reference>
<evidence type="ECO:0000256" key="1">
    <source>
        <dbReference type="ARBA" id="ARBA00004418"/>
    </source>
</evidence>
<dbReference type="InterPro" id="IPR006311">
    <property type="entry name" value="TAT_signal"/>
</dbReference>
<organism evidence="6 7">
    <name type="scientific">Synechocystis salina LEGE 00031</name>
    <dbReference type="NCBI Taxonomy" id="1828736"/>
    <lineage>
        <taxon>Bacteria</taxon>
        <taxon>Bacillati</taxon>
        <taxon>Cyanobacteriota</taxon>
        <taxon>Cyanophyceae</taxon>
        <taxon>Synechococcales</taxon>
        <taxon>Merismopediaceae</taxon>
        <taxon>Synechocystis</taxon>
    </lineage>
</organism>
<dbReference type="PANTHER" id="PTHR30222">
    <property type="entry name" value="SPERMIDINE/PUTRESCINE-BINDING PERIPLASMIC PROTEIN"/>
    <property type="match status" value="1"/>
</dbReference>
<keyword evidence="5" id="KW-0472">Membrane</keyword>
<evidence type="ECO:0000256" key="5">
    <source>
        <dbReference type="ARBA" id="ARBA00023136"/>
    </source>
</evidence>
<name>A0ABR9VS94_9SYNC</name>
<dbReference type="EMBL" id="JADEVV010000025">
    <property type="protein sequence ID" value="MBE9254205.1"/>
    <property type="molecule type" value="Genomic_DNA"/>
</dbReference>
<keyword evidence="3" id="KW-0732">Signal</keyword>
<dbReference type="InterPro" id="IPR001188">
    <property type="entry name" value="Sperm_putr-bd"/>
</dbReference>
<dbReference type="Pfam" id="PF13416">
    <property type="entry name" value="SBP_bac_8"/>
    <property type="match status" value="1"/>
</dbReference>
<keyword evidence="4" id="KW-0574">Periplasm</keyword>
<protein>
    <submittedName>
        <fullName evidence="6">Extracellular solute-binding protein</fullName>
    </submittedName>
</protein>
<evidence type="ECO:0000313" key="7">
    <source>
        <dbReference type="Proteomes" id="UP000658720"/>
    </source>
</evidence>